<dbReference type="InterPro" id="IPR018490">
    <property type="entry name" value="cNMP-bd_dom_sf"/>
</dbReference>
<feature type="domain" description="CBS" evidence="3">
    <location>
        <begin position="240"/>
        <end position="295"/>
    </location>
</feature>
<dbReference type="InterPro" id="IPR018821">
    <property type="entry name" value="DUF294_put_nucleoTrafse_sb-bd"/>
</dbReference>
<dbReference type="CDD" id="cd00038">
    <property type="entry name" value="CAP_ED"/>
    <property type="match status" value="1"/>
</dbReference>
<dbReference type="PANTHER" id="PTHR43080:SF2">
    <property type="entry name" value="CBS DOMAIN-CONTAINING PROTEIN"/>
    <property type="match status" value="1"/>
</dbReference>
<dbReference type="CDD" id="cd05401">
    <property type="entry name" value="NT_GlnE_GlnD_like"/>
    <property type="match status" value="1"/>
</dbReference>
<dbReference type="Gene3D" id="2.60.120.10">
    <property type="entry name" value="Jelly Rolls"/>
    <property type="match status" value="1"/>
</dbReference>
<dbReference type="InterPro" id="IPR000595">
    <property type="entry name" value="cNMP-bd_dom"/>
</dbReference>
<dbReference type="InterPro" id="IPR014710">
    <property type="entry name" value="RmlC-like_jellyroll"/>
</dbReference>
<dbReference type="Pfam" id="PF10335">
    <property type="entry name" value="DUF294_C"/>
    <property type="match status" value="1"/>
</dbReference>
<dbReference type="InterPro" id="IPR000644">
    <property type="entry name" value="CBS_dom"/>
</dbReference>
<comment type="caution">
    <text evidence="4">The sequence shown here is derived from an EMBL/GenBank/DDBJ whole genome shotgun (WGS) entry which is preliminary data.</text>
</comment>
<dbReference type="InterPro" id="IPR051257">
    <property type="entry name" value="Diverse_CBS-Domain"/>
</dbReference>
<dbReference type="SMART" id="SM00116">
    <property type="entry name" value="CBS"/>
    <property type="match status" value="2"/>
</dbReference>
<dbReference type="Gene3D" id="3.10.580.10">
    <property type="entry name" value="CBS-domain"/>
    <property type="match status" value="1"/>
</dbReference>
<dbReference type="PANTHER" id="PTHR43080">
    <property type="entry name" value="CBS DOMAIN-CONTAINING PROTEIN CBSX3, MITOCHONDRIAL"/>
    <property type="match status" value="1"/>
</dbReference>
<evidence type="ECO:0000256" key="1">
    <source>
        <dbReference type="ARBA" id="ARBA00023122"/>
    </source>
</evidence>
<dbReference type="EMBL" id="SHKP01000005">
    <property type="protein sequence ID" value="RZU00606.1"/>
    <property type="molecule type" value="Genomic_DNA"/>
</dbReference>
<evidence type="ECO:0000256" key="2">
    <source>
        <dbReference type="PROSITE-ProRule" id="PRU00703"/>
    </source>
</evidence>
<name>A0A4V2FU48_9BURK</name>
<evidence type="ECO:0000313" key="5">
    <source>
        <dbReference type="Proteomes" id="UP000293671"/>
    </source>
</evidence>
<dbReference type="Pfam" id="PF00571">
    <property type="entry name" value="CBS"/>
    <property type="match status" value="2"/>
</dbReference>
<organism evidence="4 5">
    <name type="scientific">Rivibacter subsaxonicus</name>
    <dbReference type="NCBI Taxonomy" id="457575"/>
    <lineage>
        <taxon>Bacteria</taxon>
        <taxon>Pseudomonadati</taxon>
        <taxon>Pseudomonadota</taxon>
        <taxon>Betaproteobacteria</taxon>
        <taxon>Burkholderiales</taxon>
        <taxon>Rivibacter</taxon>
    </lineage>
</organism>
<dbReference type="SUPFAM" id="SSF51206">
    <property type="entry name" value="cAMP-binding domain-like"/>
    <property type="match status" value="1"/>
</dbReference>
<dbReference type="Proteomes" id="UP000293671">
    <property type="component" value="Unassembled WGS sequence"/>
</dbReference>
<evidence type="ECO:0000313" key="4">
    <source>
        <dbReference type="EMBL" id="RZU00606.1"/>
    </source>
</evidence>
<feature type="domain" description="CBS" evidence="3">
    <location>
        <begin position="175"/>
        <end position="232"/>
    </location>
</feature>
<sequence>MSDSASTAPSASLLANLREELVRYAPFAQMQLEHVERFLAAARQAYYAPGEQLLAPADGVVEHLYLVRQGRVTGRRGLAETAGGFQMEAGDLFPVGAVMGARAVTASYHASEDTFCLLLPVAELKSLIADSAPLADFLNRRVLRFLELSRQALQVAYASQTLAEQSLEAPLAALVRKAPIGVSADTPLAQALALMHERRIGSVLVFDEDDGLRGILTRHDVLGRVTLAQLPLQTPVAQVMTSPVHSLTVDHSAHDAALLMSRHGIRHVPVTEGGRVVSMVSERDLFAMQRLSLKQVGTAIRAARDVEMLRAVAQDIRRFAANLLGQGVRARQLTELISHLNDVLTERLVQIVAEARGIDLGRACWLAFGSEGRSEQTISTDQDNGLVFESADPAAERPRWLAFAHEVNEALDSCGYPLCRGNVMASNPECCLSVAEWRQRFGEWIEHGAPEDLLKASIYFDLRPVAGRLELAEPLVAMISAEAGRVPRFMRQMALNALRNRAPLNWMGAIETRDEGGREVVDIKLRGTALFVDAARLYALAHGVRAVGTRGRFEAIGRALGVEPQESEAWIGGFEFLQMLRLQVQIERGSREAVDAPDGNPNLVDVAALNDIDRRVLKESLRVARRLQQRMELDYQR</sequence>
<keyword evidence="1 2" id="KW-0129">CBS domain</keyword>
<dbReference type="RefSeq" id="WP_242616867.1">
    <property type="nucleotide sequence ID" value="NZ_SHKP01000005.1"/>
</dbReference>
<dbReference type="AlphaFoldDB" id="A0A4V2FU48"/>
<keyword evidence="5" id="KW-1185">Reference proteome</keyword>
<protein>
    <submittedName>
        <fullName evidence="4">CBS domain-containing protein</fullName>
    </submittedName>
</protein>
<accession>A0A4V2FU48</accession>
<gene>
    <name evidence="4" type="ORF">EV670_1317</name>
</gene>
<proteinExistence type="predicted"/>
<reference evidence="4 5" key="1">
    <citation type="submission" date="2019-02" db="EMBL/GenBank/DDBJ databases">
        <title>Genomic Encyclopedia of Type Strains, Phase IV (KMG-IV): sequencing the most valuable type-strain genomes for metagenomic binning, comparative biology and taxonomic classification.</title>
        <authorList>
            <person name="Goeker M."/>
        </authorList>
    </citation>
    <scope>NUCLEOTIDE SEQUENCE [LARGE SCALE GENOMIC DNA]</scope>
    <source>
        <strain evidence="4 5">DSM 19570</strain>
    </source>
</reference>
<dbReference type="Pfam" id="PF03445">
    <property type="entry name" value="DUF294"/>
    <property type="match status" value="1"/>
</dbReference>
<dbReference type="InterPro" id="IPR005105">
    <property type="entry name" value="GlnD_Uridyltrans_N"/>
</dbReference>
<dbReference type="InterPro" id="IPR046342">
    <property type="entry name" value="CBS_dom_sf"/>
</dbReference>
<evidence type="ECO:0000259" key="3">
    <source>
        <dbReference type="PROSITE" id="PS51371"/>
    </source>
</evidence>
<dbReference type="SUPFAM" id="SSF54631">
    <property type="entry name" value="CBS-domain pair"/>
    <property type="match status" value="1"/>
</dbReference>
<dbReference type="GO" id="GO:0008773">
    <property type="term" value="F:[protein-PII] uridylyltransferase activity"/>
    <property type="evidence" value="ECO:0007669"/>
    <property type="project" value="InterPro"/>
</dbReference>
<dbReference type="PROSITE" id="PS51371">
    <property type="entry name" value="CBS"/>
    <property type="match status" value="2"/>
</dbReference>